<dbReference type="SUPFAM" id="SSF56112">
    <property type="entry name" value="Protein kinase-like (PK-like)"/>
    <property type="match status" value="1"/>
</dbReference>
<dbReference type="PIRSF" id="PIRSF006221">
    <property type="entry name" value="Ketosamine-3-kinase"/>
    <property type="match status" value="1"/>
</dbReference>
<keyword evidence="1" id="KW-0418">Kinase</keyword>
<protein>
    <recommendedName>
        <fullName evidence="4">Fructosamine-3-kinase</fullName>
    </recommendedName>
</protein>
<gene>
    <name evidence="2" type="ORF">CCASEI_11915</name>
</gene>
<dbReference type="Proteomes" id="UP000019226">
    <property type="component" value="Chromosome"/>
</dbReference>
<dbReference type="Gene3D" id="1.20.1270.240">
    <property type="match status" value="1"/>
</dbReference>
<accession>A0ABN4CGZ1</accession>
<evidence type="ECO:0000313" key="3">
    <source>
        <dbReference type="Proteomes" id="UP000019226"/>
    </source>
</evidence>
<sequence length="247" mass="26681">MTTFTKTTNTPDQAGAEAAGLKWLAAATPEAAKAVVEVVEVSGTTLVEQRIEAVRPDPESAYEFGRVLRGIHEAGAEAFGAPPEGWTGKNYIGRVEQDCIPTESWAQFYTEQRVLPFARRANLHPEILQKVEKACENIVKHADAPEFDVPPARIHGDLWAGNVLFSADGVVMIDPAAHGGHPHTDLAMLELFGTPHLVDILAGYGDPDVDFALHQLHPLAVHAMTHGSAYHRALGDAAAEVLQRYGN</sequence>
<evidence type="ECO:0008006" key="4">
    <source>
        <dbReference type="Google" id="ProtNLM"/>
    </source>
</evidence>
<keyword evidence="1" id="KW-0808">Transferase</keyword>
<dbReference type="InterPro" id="IPR016477">
    <property type="entry name" value="Fructo-/Ketosamine-3-kinase"/>
</dbReference>
<keyword evidence="3" id="KW-1185">Reference proteome</keyword>
<name>A0ABN4CGZ1_9CORY</name>
<dbReference type="EMBL" id="CP004350">
    <property type="protein sequence ID" value="AHI20933.1"/>
    <property type="molecule type" value="Genomic_DNA"/>
</dbReference>
<dbReference type="Gene3D" id="1.10.510.10">
    <property type="entry name" value="Transferase(Phosphotransferase) domain 1"/>
    <property type="match status" value="1"/>
</dbReference>
<dbReference type="PANTHER" id="PTHR12149">
    <property type="entry name" value="FRUCTOSAMINE 3 KINASE-RELATED PROTEIN"/>
    <property type="match status" value="1"/>
</dbReference>
<dbReference type="InterPro" id="IPR011009">
    <property type="entry name" value="Kinase-like_dom_sf"/>
</dbReference>
<comment type="similarity">
    <text evidence="1">Belongs to the fructosamine kinase family.</text>
</comment>
<evidence type="ECO:0000256" key="1">
    <source>
        <dbReference type="PIRNR" id="PIRNR006221"/>
    </source>
</evidence>
<dbReference type="GeneID" id="82878478"/>
<organism evidence="2 3">
    <name type="scientific">Corynebacterium casei LMG S-19264</name>
    <dbReference type="NCBI Taxonomy" id="1285583"/>
    <lineage>
        <taxon>Bacteria</taxon>
        <taxon>Bacillati</taxon>
        <taxon>Actinomycetota</taxon>
        <taxon>Actinomycetes</taxon>
        <taxon>Mycobacteriales</taxon>
        <taxon>Corynebacteriaceae</taxon>
        <taxon>Corynebacterium</taxon>
    </lineage>
</organism>
<reference evidence="3" key="1">
    <citation type="submission" date="2013-02" db="EMBL/GenBank/DDBJ databases">
        <title>The complete genome sequence of Corynebacterium casei LMG S-19264 (=DSM 44701).</title>
        <authorList>
            <person name="Ruckert C."/>
            <person name="Albersmeier A."/>
            <person name="Kalinowski J."/>
        </authorList>
    </citation>
    <scope>NUCLEOTIDE SEQUENCE [LARGE SCALE GENOMIC DNA]</scope>
    <source>
        <strain evidence="3">LMG S-19264</strain>
    </source>
</reference>
<proteinExistence type="inferred from homology"/>
<evidence type="ECO:0000313" key="2">
    <source>
        <dbReference type="EMBL" id="AHI20933.1"/>
    </source>
</evidence>
<dbReference type="PANTHER" id="PTHR12149:SF8">
    <property type="entry name" value="PROTEIN-RIBULOSAMINE 3-KINASE"/>
    <property type="match status" value="1"/>
</dbReference>
<dbReference type="Pfam" id="PF03881">
    <property type="entry name" value="Fructosamin_kin"/>
    <property type="match status" value="1"/>
</dbReference>
<dbReference type="RefSeq" id="WP_025388085.1">
    <property type="nucleotide sequence ID" value="NZ_CP004350.1"/>
</dbReference>